<dbReference type="Gene3D" id="1.25.40.390">
    <property type="match status" value="1"/>
</dbReference>
<evidence type="ECO:0000313" key="10">
    <source>
        <dbReference type="Proteomes" id="UP001310022"/>
    </source>
</evidence>
<evidence type="ECO:0000259" key="7">
    <source>
        <dbReference type="Pfam" id="PF07980"/>
    </source>
</evidence>
<comment type="similarity">
    <text evidence="2">Belongs to the SusD family.</text>
</comment>
<name>A0AAN4W2H0_9BACT</name>
<dbReference type="Proteomes" id="UP001310022">
    <property type="component" value="Unassembled WGS sequence"/>
</dbReference>
<reference evidence="9 10" key="1">
    <citation type="submission" date="2021-12" db="EMBL/GenBank/DDBJ databases">
        <title>Genome sequencing of bacteria with rrn-lacking chromosome and rrn-plasmid.</title>
        <authorList>
            <person name="Anda M."/>
            <person name="Iwasaki W."/>
        </authorList>
    </citation>
    <scope>NUCLEOTIDE SEQUENCE [LARGE SCALE GENOMIC DNA]</scope>
    <source>
        <strain evidence="9 10">NBRC 15940</strain>
    </source>
</reference>
<dbReference type="InterPro" id="IPR033985">
    <property type="entry name" value="SusD-like_N"/>
</dbReference>
<dbReference type="SUPFAM" id="SSF48452">
    <property type="entry name" value="TPR-like"/>
    <property type="match status" value="1"/>
</dbReference>
<dbReference type="InterPro" id="IPR011990">
    <property type="entry name" value="TPR-like_helical_dom_sf"/>
</dbReference>
<feature type="signal peptide" evidence="6">
    <location>
        <begin position="1"/>
        <end position="18"/>
    </location>
</feature>
<keyword evidence="5" id="KW-0998">Cell outer membrane</keyword>
<comment type="caution">
    <text evidence="9">The sequence shown here is derived from an EMBL/GenBank/DDBJ whole genome shotgun (WGS) entry which is preliminary data.</text>
</comment>
<protein>
    <submittedName>
        <fullName evidence="9">Membrane protein</fullName>
    </submittedName>
</protein>
<evidence type="ECO:0000256" key="2">
    <source>
        <dbReference type="ARBA" id="ARBA00006275"/>
    </source>
</evidence>
<evidence type="ECO:0000256" key="1">
    <source>
        <dbReference type="ARBA" id="ARBA00004442"/>
    </source>
</evidence>
<dbReference type="GO" id="GO:0009279">
    <property type="term" value="C:cell outer membrane"/>
    <property type="evidence" value="ECO:0007669"/>
    <property type="project" value="UniProtKB-SubCell"/>
</dbReference>
<keyword evidence="3 6" id="KW-0732">Signal</keyword>
<evidence type="ECO:0000256" key="4">
    <source>
        <dbReference type="ARBA" id="ARBA00023136"/>
    </source>
</evidence>
<dbReference type="AlphaFoldDB" id="A0AAN4W2H0"/>
<sequence>MKLKYIFFSFLLMGGLTACSDFLELTPPNSIGENNFFESPEEVESAVMGVYSNLQDLTDIAWSIEGIVDDNAYPGNEGFYAEMNTFSFDPFTGLFYEYWRLSYAAISNANLVLANMDAVADETLKEQLQAEVLFLRAYIYHQLVQLYGSAPLILTPISHDDYGAMRNTPVADVYAQIIADLKLAVNQLPASRPSEDAGRVTQWAAKGILAKAYLSGGNKLDAQSTLKDIIDNGGFGLMEHYAEIFSVEMNKEILFAVRYSASDNEHQTFSYTFSPKGEFGGVMATENLLNSYEPGDIRKDISSGDDGGQRIINKYQSIGISTEQSGVDWVALRYADILLLYAELANESNPLDTDAISYLNLVRGRASLPELTFSTQQELADAIAQERRVELAFENHRWFDLKRYGNAVETIDAYLKEAELPSNIKAHHLLFPFPNREINLAEGSLMQNDGY</sequence>
<gene>
    <name evidence="9" type="ORF">PEDI_46850</name>
</gene>
<dbReference type="EMBL" id="BQKE01000004">
    <property type="protein sequence ID" value="GJM64133.1"/>
    <property type="molecule type" value="Genomic_DNA"/>
</dbReference>
<keyword evidence="4" id="KW-0472">Membrane</keyword>
<evidence type="ECO:0000256" key="6">
    <source>
        <dbReference type="SAM" id="SignalP"/>
    </source>
</evidence>
<organism evidence="9 10">
    <name type="scientific">Persicobacter diffluens</name>
    <dbReference type="NCBI Taxonomy" id="981"/>
    <lineage>
        <taxon>Bacteria</taxon>
        <taxon>Pseudomonadati</taxon>
        <taxon>Bacteroidota</taxon>
        <taxon>Cytophagia</taxon>
        <taxon>Cytophagales</taxon>
        <taxon>Persicobacteraceae</taxon>
        <taxon>Persicobacter</taxon>
    </lineage>
</organism>
<evidence type="ECO:0000256" key="3">
    <source>
        <dbReference type="ARBA" id="ARBA00022729"/>
    </source>
</evidence>
<dbReference type="CDD" id="cd08977">
    <property type="entry name" value="SusD"/>
    <property type="match status" value="1"/>
</dbReference>
<dbReference type="Pfam" id="PF14322">
    <property type="entry name" value="SusD-like_3"/>
    <property type="match status" value="1"/>
</dbReference>
<keyword evidence="10" id="KW-1185">Reference proteome</keyword>
<dbReference type="PROSITE" id="PS51257">
    <property type="entry name" value="PROKAR_LIPOPROTEIN"/>
    <property type="match status" value="1"/>
</dbReference>
<feature type="domain" description="SusD-like N-terminal" evidence="8">
    <location>
        <begin position="21"/>
        <end position="214"/>
    </location>
</feature>
<feature type="domain" description="RagB/SusD" evidence="7">
    <location>
        <begin position="312"/>
        <end position="451"/>
    </location>
</feature>
<evidence type="ECO:0000313" key="9">
    <source>
        <dbReference type="EMBL" id="GJM64133.1"/>
    </source>
</evidence>
<evidence type="ECO:0000259" key="8">
    <source>
        <dbReference type="Pfam" id="PF14322"/>
    </source>
</evidence>
<dbReference type="Pfam" id="PF07980">
    <property type="entry name" value="SusD_RagB"/>
    <property type="match status" value="1"/>
</dbReference>
<evidence type="ECO:0000256" key="5">
    <source>
        <dbReference type="ARBA" id="ARBA00023237"/>
    </source>
</evidence>
<dbReference type="InterPro" id="IPR012944">
    <property type="entry name" value="SusD_RagB_dom"/>
</dbReference>
<feature type="chain" id="PRO_5042870502" evidence="6">
    <location>
        <begin position="19"/>
        <end position="451"/>
    </location>
</feature>
<accession>A0AAN4W2H0</accession>
<dbReference type="RefSeq" id="WP_338239214.1">
    <property type="nucleotide sequence ID" value="NZ_BQKE01000004.1"/>
</dbReference>
<proteinExistence type="inferred from homology"/>
<comment type="subcellular location">
    <subcellularLocation>
        <location evidence="1">Cell outer membrane</location>
    </subcellularLocation>
</comment>